<dbReference type="RefSeq" id="XP_023091902.1">
    <property type="nucleotide sequence ID" value="XM_023237032.1"/>
</dbReference>
<keyword evidence="2" id="KW-1185">Reference proteome</keyword>
<dbReference type="STRING" id="510516.Q2U9U5"/>
<reference evidence="1 2" key="1">
    <citation type="journal article" date="2005" name="Nature">
        <title>Genome sequencing and analysis of Aspergillus oryzae.</title>
        <authorList>
            <person name="Machida M."/>
            <person name="Asai K."/>
            <person name="Sano M."/>
            <person name="Tanaka T."/>
            <person name="Kumagai T."/>
            <person name="Terai G."/>
            <person name="Kusumoto K."/>
            <person name="Arima T."/>
            <person name="Akita O."/>
            <person name="Kashiwagi Y."/>
            <person name="Abe K."/>
            <person name="Gomi K."/>
            <person name="Horiuchi H."/>
            <person name="Kitamoto K."/>
            <person name="Kobayashi T."/>
            <person name="Takeuchi M."/>
            <person name="Denning D.W."/>
            <person name="Galagan J.E."/>
            <person name="Nierman W.C."/>
            <person name="Yu J."/>
            <person name="Archer D.B."/>
            <person name="Bennett J.W."/>
            <person name="Bhatnagar D."/>
            <person name="Cleveland T.E."/>
            <person name="Fedorova N.D."/>
            <person name="Gotoh O."/>
            <person name="Horikawa H."/>
            <person name="Hosoyama A."/>
            <person name="Ichinomiya M."/>
            <person name="Igarashi R."/>
            <person name="Iwashita K."/>
            <person name="Juvvadi P.R."/>
            <person name="Kato M."/>
            <person name="Kato Y."/>
            <person name="Kin T."/>
            <person name="Kokubun A."/>
            <person name="Maeda H."/>
            <person name="Maeyama N."/>
            <person name="Maruyama J."/>
            <person name="Nagasaki H."/>
            <person name="Nakajima T."/>
            <person name="Oda K."/>
            <person name="Okada K."/>
            <person name="Paulsen I."/>
            <person name="Sakamoto K."/>
            <person name="Sawano T."/>
            <person name="Takahashi M."/>
            <person name="Takase K."/>
            <person name="Terabayashi Y."/>
            <person name="Wortman J."/>
            <person name="Yamada O."/>
            <person name="Yamagata Y."/>
            <person name="Anazawa H."/>
            <person name="Hata Y."/>
            <person name="Koide Y."/>
            <person name="Komori T."/>
            <person name="Koyama Y."/>
            <person name="Minetoki T."/>
            <person name="Suharnan S."/>
            <person name="Tanaka A."/>
            <person name="Isono K."/>
            <person name="Kuhara S."/>
            <person name="Ogasawara N."/>
            <person name="Kikuchi H."/>
        </authorList>
    </citation>
    <scope>NUCLEOTIDE SEQUENCE [LARGE SCALE GENOMIC DNA]</scope>
    <source>
        <strain evidence="2">ATCC 42149 / RIB 40</strain>
    </source>
</reference>
<evidence type="ECO:0000313" key="2">
    <source>
        <dbReference type="Proteomes" id="UP000006564"/>
    </source>
</evidence>
<organism evidence="1 2">
    <name type="scientific">Aspergillus oryzae (strain ATCC 42149 / RIB 40)</name>
    <name type="common">Yellow koji mold</name>
    <dbReference type="NCBI Taxonomy" id="510516"/>
    <lineage>
        <taxon>Eukaryota</taxon>
        <taxon>Fungi</taxon>
        <taxon>Dikarya</taxon>
        <taxon>Ascomycota</taxon>
        <taxon>Pezizomycotina</taxon>
        <taxon>Eurotiomycetes</taxon>
        <taxon>Eurotiomycetidae</taxon>
        <taxon>Eurotiales</taxon>
        <taxon>Aspergillaceae</taxon>
        <taxon>Aspergillus</taxon>
        <taxon>Aspergillus subgen. Circumdati</taxon>
    </lineage>
</organism>
<dbReference type="AlphaFoldDB" id="Q2U9U5"/>
<protein>
    <submittedName>
        <fullName evidence="1">DNA, SC166</fullName>
    </submittedName>
</protein>
<dbReference type="EMBL" id="AP007163">
    <property type="protein sequence ID" value="BAE61670.1"/>
    <property type="molecule type" value="Genomic_DNA"/>
</dbReference>
<dbReference type="OMA" id="ACRTTIR"/>
<accession>Q2U9U5</accession>
<dbReference type="Proteomes" id="UP000006564">
    <property type="component" value="Chromosome 4"/>
</dbReference>
<gene>
    <name evidence="1" type="ORF">AO090166000010</name>
</gene>
<evidence type="ECO:0000313" key="1">
    <source>
        <dbReference type="EMBL" id="BAE61670.1"/>
    </source>
</evidence>
<name>Q2U9U5_ASPOR</name>
<sequence>MGDVIPDIWRACILGQLIRYVLNEGHRAYADCIKGELLRQGTTETARLTAVKYLTACRTTIRLALSIISGKVASCVDPESSNCTGYKNWSWSLGDGIWPLANVQSIVDSFLRPLWHQAYNQVDLIHIGELHGDVQLLRQILMGAYDVRFDDPNGDTALHRLYRDMSSAYEKSGRCLDLPSKYASEVKRRGFVHVAERAYVLPLTTRGNIDLLNDIIANWADGFEAYSLELLITELGKRYLEIFSGYASARQSLRKGVDGYLEIRMVAESLAS</sequence>
<dbReference type="KEGG" id="aor:AO090166000010"/>
<dbReference type="HOGENOM" id="CLU_1023009_0_0_1"/>
<dbReference type="GeneID" id="5994859"/>
<proteinExistence type="predicted"/>
<dbReference type="EMBL" id="BA000052">
    <property type="protein sequence ID" value="BAE61670.1"/>
    <property type="molecule type" value="Genomic_DNA"/>
</dbReference>